<name>A0A133PQV6_9FIRM</name>
<dbReference type="Proteomes" id="UP000070174">
    <property type="component" value="Unassembled WGS sequence"/>
</dbReference>
<dbReference type="EMBL" id="LRQE01000021">
    <property type="protein sequence ID" value="KXA31033.1"/>
    <property type="molecule type" value="Genomic_DNA"/>
</dbReference>
<gene>
    <name evidence="1" type="ORF">HMPREF3229_00631</name>
</gene>
<comment type="caution">
    <text evidence="1">The sequence shown here is derived from an EMBL/GenBank/DDBJ whole genome shotgun (WGS) entry which is preliminary data.</text>
</comment>
<evidence type="ECO:0000313" key="1">
    <source>
        <dbReference type="EMBL" id="KXA31033.1"/>
    </source>
</evidence>
<sequence>MPADIQSGSAPIMETKTQDAVTVKIPSLGDREFFFIFKLIKINPKKTAIAIGIKKP</sequence>
<organism evidence="1">
    <name type="scientific">Peptoniphilus harei</name>
    <dbReference type="NCBI Taxonomy" id="54005"/>
    <lineage>
        <taxon>Bacteria</taxon>
        <taxon>Bacillati</taxon>
        <taxon>Bacillota</taxon>
        <taxon>Tissierellia</taxon>
        <taxon>Tissierellales</taxon>
        <taxon>Peptoniphilaceae</taxon>
        <taxon>Peptoniphilus</taxon>
    </lineage>
</organism>
<dbReference type="AlphaFoldDB" id="A0A133PQV6"/>
<reference evidence="1 2" key="1">
    <citation type="submission" date="2016-01" db="EMBL/GenBank/DDBJ databases">
        <authorList>
            <person name="Oliw E.H."/>
        </authorList>
    </citation>
    <scope>NUCLEOTIDE SEQUENCE [LARGE SCALE GENOMIC DNA]</scope>
    <source>
        <strain evidence="1 2">CMW7756A</strain>
    </source>
</reference>
<accession>A0A133PQV6</accession>
<protein>
    <submittedName>
        <fullName evidence="1">Uncharacterized protein</fullName>
    </submittedName>
</protein>
<proteinExistence type="predicted"/>
<evidence type="ECO:0000313" key="2">
    <source>
        <dbReference type="Proteomes" id="UP000070174"/>
    </source>
</evidence>